<reference evidence="1 2" key="1">
    <citation type="submission" date="2024-05" db="EMBL/GenBank/DDBJ databases">
        <title>Genome sequencing and assembly of Indian major carp, Cirrhinus mrigala (Hamilton, 1822).</title>
        <authorList>
            <person name="Mohindra V."/>
            <person name="Chowdhury L.M."/>
            <person name="Lal K."/>
            <person name="Jena J.K."/>
        </authorList>
    </citation>
    <scope>NUCLEOTIDE SEQUENCE [LARGE SCALE GENOMIC DNA]</scope>
    <source>
        <strain evidence="1">CM1030</strain>
        <tissue evidence="1">Blood</tissue>
    </source>
</reference>
<evidence type="ECO:0000313" key="1">
    <source>
        <dbReference type="EMBL" id="KAL0173725.1"/>
    </source>
</evidence>
<sequence length="93" mass="10100">CPKKESLSVQALLALHDFIDPSSLKEVVSSLLLLPQNQLSVYGHAALKLLSDSMKRLSEDHSSCIALSQAHLQGLAALLTSSQCVQLEEFLLQ</sequence>
<feature type="non-terminal residue" evidence="1">
    <location>
        <position position="93"/>
    </location>
</feature>
<feature type="non-terminal residue" evidence="1">
    <location>
        <position position="1"/>
    </location>
</feature>
<organism evidence="1 2">
    <name type="scientific">Cirrhinus mrigala</name>
    <name type="common">Mrigala</name>
    <dbReference type="NCBI Taxonomy" id="683832"/>
    <lineage>
        <taxon>Eukaryota</taxon>
        <taxon>Metazoa</taxon>
        <taxon>Chordata</taxon>
        <taxon>Craniata</taxon>
        <taxon>Vertebrata</taxon>
        <taxon>Euteleostomi</taxon>
        <taxon>Actinopterygii</taxon>
        <taxon>Neopterygii</taxon>
        <taxon>Teleostei</taxon>
        <taxon>Ostariophysi</taxon>
        <taxon>Cypriniformes</taxon>
        <taxon>Cyprinidae</taxon>
        <taxon>Labeoninae</taxon>
        <taxon>Labeonini</taxon>
        <taxon>Cirrhinus</taxon>
    </lineage>
</organism>
<keyword evidence="2" id="KW-1185">Reference proteome</keyword>
<dbReference type="Proteomes" id="UP001529510">
    <property type="component" value="Unassembled WGS sequence"/>
</dbReference>
<comment type="caution">
    <text evidence="1">The sequence shown here is derived from an EMBL/GenBank/DDBJ whole genome shotgun (WGS) entry which is preliminary data.</text>
</comment>
<name>A0ABD0PJ04_CIRMR</name>
<evidence type="ECO:0008006" key="3">
    <source>
        <dbReference type="Google" id="ProtNLM"/>
    </source>
</evidence>
<protein>
    <recommendedName>
        <fullName evidence="3">Obesity factor</fullName>
    </recommendedName>
</protein>
<dbReference type="EMBL" id="JAMKFB020000015">
    <property type="protein sequence ID" value="KAL0173725.1"/>
    <property type="molecule type" value="Genomic_DNA"/>
</dbReference>
<evidence type="ECO:0000313" key="2">
    <source>
        <dbReference type="Proteomes" id="UP001529510"/>
    </source>
</evidence>
<dbReference type="AlphaFoldDB" id="A0ABD0PJ04"/>
<proteinExistence type="predicted"/>
<gene>
    <name evidence="1" type="ORF">M9458_029693</name>
</gene>
<accession>A0ABD0PJ04</accession>